<dbReference type="EMBL" id="AP022579">
    <property type="protein sequence ID" value="BBX92724.1"/>
    <property type="molecule type" value="Genomic_DNA"/>
</dbReference>
<feature type="compositionally biased region" description="Basic residues" evidence="1">
    <location>
        <begin position="1"/>
        <end position="12"/>
    </location>
</feature>
<protein>
    <recommendedName>
        <fullName evidence="6">DUF222 domain-containing protein</fullName>
    </recommendedName>
</protein>
<dbReference type="EMBL" id="CP060016">
    <property type="protein sequence ID" value="UNC02682.1"/>
    <property type="molecule type" value="Genomic_DNA"/>
</dbReference>
<sequence>MNMTALRRKRAPAARPTDQPAPNQAVCSQEGQRERRRTGLSTVYSGAFSLDDEVAAVVHPLAYRVTKLPNPQVCAGRVADLADAVHELVSTVIGWLAEADAKQRTEHLAHDTAKRTAAIRLLVDLAQRPTLPEIGAEQVATGSWAAALVEMAQTPTGPLSDLLRRALLPGDPHLRGVASRSERLCDLLRETVDHAARELSARIDKAAAAAANRRKDPNNRAEAARAQLRDLGVDI</sequence>
<evidence type="ECO:0008006" key="6">
    <source>
        <dbReference type="Google" id="ProtNLM"/>
    </source>
</evidence>
<evidence type="ECO:0000313" key="3">
    <source>
        <dbReference type="EMBL" id="UNC02682.1"/>
    </source>
</evidence>
<evidence type="ECO:0000313" key="5">
    <source>
        <dbReference type="Proteomes" id="UP001162885"/>
    </source>
</evidence>
<dbReference type="RefSeq" id="WP_133118336.1">
    <property type="nucleotide sequence ID" value="NZ_AP022579.1"/>
</dbReference>
<feature type="compositionally biased region" description="Polar residues" evidence="1">
    <location>
        <begin position="20"/>
        <end position="30"/>
    </location>
</feature>
<dbReference type="AlphaFoldDB" id="A0AAX3A5E6"/>
<accession>A0AAX3A5E6</accession>
<feature type="region of interest" description="Disordered" evidence="1">
    <location>
        <begin position="1"/>
        <end position="36"/>
    </location>
</feature>
<evidence type="ECO:0000313" key="4">
    <source>
        <dbReference type="Proteomes" id="UP000466683"/>
    </source>
</evidence>
<reference evidence="2" key="2">
    <citation type="submission" date="2020-02" db="EMBL/GenBank/DDBJ databases">
        <authorList>
            <person name="Matsumoto Y."/>
            <person name="Motooka D."/>
            <person name="Nakamura S."/>
        </authorList>
    </citation>
    <scope>NUCLEOTIDE SEQUENCE</scope>
    <source>
        <strain evidence="2">JCM 15653</strain>
    </source>
</reference>
<dbReference type="Proteomes" id="UP001162885">
    <property type="component" value="Chromosome"/>
</dbReference>
<name>A0AAX3A5E6_9MYCO</name>
<evidence type="ECO:0000256" key="1">
    <source>
        <dbReference type="SAM" id="MobiDB-lite"/>
    </source>
</evidence>
<keyword evidence="4" id="KW-1185">Reference proteome</keyword>
<gene>
    <name evidence="3" type="ORF">H5U98_15710</name>
    <name evidence="2" type="ORF">MBOE_43730</name>
</gene>
<dbReference type="Proteomes" id="UP000466683">
    <property type="component" value="Chromosome"/>
</dbReference>
<reference evidence="3 5" key="3">
    <citation type="journal article" date="2022" name="BMC Genomics">
        <title>Comparative genome analysis of mycobacteria focusing on tRNA and non-coding RNA.</title>
        <authorList>
            <person name="Behra P.R.K."/>
            <person name="Pettersson B.M.F."/>
            <person name="Ramesh M."/>
            <person name="Das S."/>
            <person name="Dasgupta S."/>
            <person name="Kirsebom L.A."/>
        </authorList>
    </citation>
    <scope>NUCLEOTIDE SEQUENCE [LARGE SCALE GENOMIC DNA]</scope>
    <source>
        <strain evidence="3 5">DSM 44677</strain>
    </source>
</reference>
<evidence type="ECO:0000313" key="2">
    <source>
        <dbReference type="EMBL" id="BBX92724.1"/>
    </source>
</evidence>
<reference evidence="2 4" key="1">
    <citation type="journal article" date="2019" name="Emerg. Microbes Infect.">
        <title>Comprehensive subspecies identification of 175 nontuberculous mycobacteria species based on 7547 genomic profiles.</title>
        <authorList>
            <person name="Matsumoto Y."/>
            <person name="Kinjo T."/>
            <person name="Motooka D."/>
            <person name="Nabeya D."/>
            <person name="Jung N."/>
            <person name="Uechi K."/>
            <person name="Horii T."/>
            <person name="Iida T."/>
            <person name="Fujita J."/>
            <person name="Nakamura S."/>
        </authorList>
    </citation>
    <scope>NUCLEOTIDE SEQUENCE [LARGE SCALE GENOMIC DNA]</scope>
    <source>
        <strain evidence="2 4">JCM 15653</strain>
    </source>
</reference>
<organism evidence="3 5">
    <name type="scientific">Mycolicibacterium boenickei</name>
    <dbReference type="NCBI Taxonomy" id="146017"/>
    <lineage>
        <taxon>Bacteria</taxon>
        <taxon>Bacillati</taxon>
        <taxon>Actinomycetota</taxon>
        <taxon>Actinomycetes</taxon>
        <taxon>Mycobacteriales</taxon>
        <taxon>Mycobacteriaceae</taxon>
        <taxon>Mycolicibacterium</taxon>
    </lineage>
</organism>
<proteinExistence type="predicted"/>